<dbReference type="UniPathway" id="UPA00326"/>
<dbReference type="InterPro" id="IPR039718">
    <property type="entry name" value="Rrm1"/>
</dbReference>
<dbReference type="GO" id="GO:0004748">
    <property type="term" value="F:ribonucleoside-diphosphate reductase activity, thioredoxin disulfide as acceptor"/>
    <property type="evidence" value="ECO:0007669"/>
    <property type="project" value="UniProtKB-EC"/>
</dbReference>
<keyword evidence="3 6" id="KW-0560">Oxidoreductase</keyword>
<dbReference type="GO" id="GO:0005524">
    <property type="term" value="F:ATP binding"/>
    <property type="evidence" value="ECO:0007669"/>
    <property type="project" value="InterPro"/>
</dbReference>
<evidence type="ECO:0000256" key="4">
    <source>
        <dbReference type="ARBA" id="ARBA00023116"/>
    </source>
</evidence>
<accession>A0A420WNY1</accession>
<dbReference type="Pfam" id="PF00317">
    <property type="entry name" value="Ribonuc_red_lgN"/>
    <property type="match status" value="1"/>
</dbReference>
<comment type="similarity">
    <text evidence="1 6">Belongs to the ribonucleoside diphosphate reductase large chain family.</text>
</comment>
<evidence type="ECO:0000256" key="2">
    <source>
        <dbReference type="ARBA" id="ARBA00012274"/>
    </source>
</evidence>
<organism evidence="10 11">
    <name type="scientific">Oceanibaculum indicum</name>
    <dbReference type="NCBI Taxonomy" id="526216"/>
    <lineage>
        <taxon>Bacteria</taxon>
        <taxon>Pseudomonadati</taxon>
        <taxon>Pseudomonadota</taxon>
        <taxon>Alphaproteobacteria</taxon>
        <taxon>Rhodospirillales</taxon>
        <taxon>Oceanibaculaceae</taxon>
        <taxon>Oceanibaculum</taxon>
    </lineage>
</organism>
<dbReference type="SUPFAM" id="SSF48168">
    <property type="entry name" value="R1 subunit of ribonucleotide reductase, N-terminal domain"/>
    <property type="match status" value="1"/>
</dbReference>
<comment type="function">
    <text evidence="6">Provides the precursors necessary for DNA synthesis. Catalyzes the biosynthesis of deoxyribonucleotides from the corresponding ribonucleotides.</text>
</comment>
<dbReference type="Gene3D" id="3.20.70.20">
    <property type="match status" value="1"/>
</dbReference>
<dbReference type="InterPro" id="IPR008926">
    <property type="entry name" value="RNR_R1-su_N"/>
</dbReference>
<proteinExistence type="inferred from homology"/>
<sequence length="689" mass="76593">MCPRDDLLPCHHLIDGVAMSSLAFDFDYDGNLVPQTPGGPSQSRPAQARPAQPRPVQQRPRVQPPEPDFPHQQALNLERRAPLPYPLAPRPQPSDLKLDRDRDALLTAFGKATLTDRYLLAGESYQDMFARVSCAFADDIGHAQRLYDAMSRLWFMPATPVLSNGGTTRGLPISCFLNAVPDSLDGIVRTWNENVALASNGGGIGTYWGQVRSIGEAVKGAGETSGIIPFIHVMDGLTLAISQGSLRRGSAAVYLDIHHPEIEEFLEIRKASGDFNRKGLNLHHGINVTDEFMEAVRDGGQFGLKSPKTGEVLRKVDARQLWQRILETRLQTGEPYLLYIDTVNRALPKHQQKLGLKVSTSNLCSEITLVTGQDQEEKERTAVCCLSSLNVETWEEWAEEPGFIEDVLRFLDNVLTHFIENAPSGMERATYSAMRERSVGLGIMGFHSFLQARGIPFESALAKSWNFKMFRKIRREADAASVALAEERGPCPDAHDAGMKARFSHKIAIAPTASISIICGGTSAGIEPIPANIYTHKTLSGAFSVRNRHLETMLEEKGQNTAEVWQSIVEKEGSVQHLDFLSEDEKATFRTAFEIDQRWIIDLAADRAPFICQSQSLNLFLPADIDKWDLHMLHWSAWKRGIKSLYYCRSKSISRAAFAGKLEARAEEGEKSAFDNQAPTDYEECLACQ</sequence>
<feature type="region of interest" description="Disordered" evidence="7">
    <location>
        <begin position="33"/>
        <end position="71"/>
    </location>
</feature>
<dbReference type="PANTHER" id="PTHR11573:SF6">
    <property type="entry name" value="RIBONUCLEOSIDE-DIPHOSPHATE REDUCTASE LARGE SUBUNIT"/>
    <property type="match status" value="1"/>
</dbReference>
<dbReference type="CDD" id="cd01679">
    <property type="entry name" value="RNR_I"/>
    <property type="match status" value="1"/>
</dbReference>
<feature type="domain" description="Ribonucleotide reductase large subunit C-terminal" evidence="9">
    <location>
        <begin position="501"/>
        <end position="647"/>
    </location>
</feature>
<dbReference type="EMBL" id="RBIG01000001">
    <property type="protein sequence ID" value="RKQ72576.1"/>
    <property type="molecule type" value="Genomic_DNA"/>
</dbReference>
<feature type="compositionally biased region" description="Low complexity" evidence="7">
    <location>
        <begin position="40"/>
        <end position="61"/>
    </location>
</feature>
<evidence type="ECO:0000256" key="6">
    <source>
        <dbReference type="RuleBase" id="RU003410"/>
    </source>
</evidence>
<evidence type="ECO:0000256" key="1">
    <source>
        <dbReference type="ARBA" id="ARBA00010406"/>
    </source>
</evidence>
<name>A0A420WNY1_9PROT</name>
<gene>
    <name evidence="10" type="ORF">BCL74_0344</name>
</gene>
<dbReference type="NCBIfam" id="NF006577">
    <property type="entry name" value="PRK09102.1"/>
    <property type="match status" value="1"/>
</dbReference>
<feature type="domain" description="Ribonucleotide reductase large subunit N-terminal" evidence="8">
    <location>
        <begin position="106"/>
        <end position="170"/>
    </location>
</feature>
<evidence type="ECO:0000256" key="7">
    <source>
        <dbReference type="SAM" id="MobiDB-lite"/>
    </source>
</evidence>
<dbReference type="EC" id="1.17.4.1" evidence="2 6"/>
<evidence type="ECO:0000259" key="9">
    <source>
        <dbReference type="Pfam" id="PF02867"/>
    </source>
</evidence>
<protein>
    <recommendedName>
        <fullName evidence="2 6">Ribonucleoside-diphosphate reductase</fullName>
        <ecNumber evidence="2 6">1.17.4.1</ecNumber>
    </recommendedName>
</protein>
<dbReference type="InterPro" id="IPR000788">
    <property type="entry name" value="RNR_lg_C"/>
</dbReference>
<keyword evidence="4 6" id="KW-0215">Deoxyribonucleotide synthesis</keyword>
<reference evidence="10 11" key="1">
    <citation type="submission" date="2018-10" db="EMBL/GenBank/DDBJ databases">
        <title>Comparative analysis of microorganisms from saline springs in Andes Mountain Range, Colombia.</title>
        <authorList>
            <person name="Rubin E."/>
        </authorList>
    </citation>
    <scope>NUCLEOTIDE SEQUENCE [LARGE SCALE GENOMIC DNA]</scope>
    <source>
        <strain evidence="10 11">USBA 36</strain>
    </source>
</reference>
<dbReference type="PRINTS" id="PR01183">
    <property type="entry name" value="RIBORDTASEM1"/>
</dbReference>
<dbReference type="SUPFAM" id="SSF51998">
    <property type="entry name" value="PFL-like glycyl radical enzymes"/>
    <property type="match status" value="1"/>
</dbReference>
<comment type="catalytic activity">
    <reaction evidence="5 6">
        <text>a 2'-deoxyribonucleoside 5'-diphosphate + [thioredoxin]-disulfide + H2O = a ribonucleoside 5'-diphosphate + [thioredoxin]-dithiol</text>
        <dbReference type="Rhea" id="RHEA:23252"/>
        <dbReference type="Rhea" id="RHEA-COMP:10698"/>
        <dbReference type="Rhea" id="RHEA-COMP:10700"/>
        <dbReference type="ChEBI" id="CHEBI:15377"/>
        <dbReference type="ChEBI" id="CHEBI:29950"/>
        <dbReference type="ChEBI" id="CHEBI:50058"/>
        <dbReference type="ChEBI" id="CHEBI:57930"/>
        <dbReference type="ChEBI" id="CHEBI:73316"/>
        <dbReference type="EC" id="1.17.4.1"/>
    </reaction>
</comment>
<evidence type="ECO:0000313" key="10">
    <source>
        <dbReference type="EMBL" id="RKQ72576.1"/>
    </source>
</evidence>
<dbReference type="PANTHER" id="PTHR11573">
    <property type="entry name" value="RIBONUCLEOSIDE-DIPHOSPHATE REDUCTASE LARGE CHAIN"/>
    <property type="match status" value="1"/>
</dbReference>
<evidence type="ECO:0000313" key="11">
    <source>
        <dbReference type="Proteomes" id="UP000277424"/>
    </source>
</evidence>
<dbReference type="AlphaFoldDB" id="A0A420WNY1"/>
<evidence type="ECO:0000256" key="5">
    <source>
        <dbReference type="ARBA" id="ARBA00047754"/>
    </source>
</evidence>
<comment type="caution">
    <text evidence="10">The sequence shown here is derived from an EMBL/GenBank/DDBJ whole genome shotgun (WGS) entry which is preliminary data.</text>
</comment>
<evidence type="ECO:0000256" key="3">
    <source>
        <dbReference type="ARBA" id="ARBA00023002"/>
    </source>
</evidence>
<dbReference type="Pfam" id="PF02867">
    <property type="entry name" value="Ribonuc_red_lgC"/>
    <property type="match status" value="2"/>
</dbReference>
<evidence type="ECO:0000259" key="8">
    <source>
        <dbReference type="Pfam" id="PF00317"/>
    </source>
</evidence>
<dbReference type="InterPro" id="IPR013509">
    <property type="entry name" value="RNR_lsu_N"/>
</dbReference>
<feature type="domain" description="Ribonucleotide reductase large subunit C-terminal" evidence="9">
    <location>
        <begin position="174"/>
        <end position="493"/>
    </location>
</feature>
<dbReference type="Proteomes" id="UP000277424">
    <property type="component" value="Unassembled WGS sequence"/>
</dbReference>
<dbReference type="GO" id="GO:0009263">
    <property type="term" value="P:deoxyribonucleotide biosynthetic process"/>
    <property type="evidence" value="ECO:0007669"/>
    <property type="project" value="UniProtKB-KW"/>
</dbReference>
<dbReference type="GO" id="GO:0005971">
    <property type="term" value="C:ribonucleoside-diphosphate reductase complex"/>
    <property type="evidence" value="ECO:0007669"/>
    <property type="project" value="TreeGrafter"/>
</dbReference>